<evidence type="ECO:0000313" key="1">
    <source>
        <dbReference type="EMBL" id="QOW60742.1"/>
    </source>
</evidence>
<dbReference type="InterPro" id="IPR032479">
    <property type="entry name" value="DUF5058"/>
</dbReference>
<organism evidence="1 2">
    <name type="scientific">Treponema pedis</name>
    <dbReference type="NCBI Taxonomy" id="409322"/>
    <lineage>
        <taxon>Bacteria</taxon>
        <taxon>Pseudomonadati</taxon>
        <taxon>Spirochaetota</taxon>
        <taxon>Spirochaetia</taxon>
        <taxon>Spirochaetales</taxon>
        <taxon>Treponemataceae</taxon>
        <taxon>Treponema</taxon>
    </lineage>
</organism>
<gene>
    <name evidence="1" type="ORF">IFE08_13295</name>
</gene>
<dbReference type="Proteomes" id="UP000593915">
    <property type="component" value="Chromosome"/>
</dbReference>
<accession>A0A7S7AWC2</accession>
<dbReference type="RefSeq" id="WP_020964472.1">
    <property type="nucleotide sequence ID" value="NZ_CP045670.1"/>
</dbReference>
<dbReference type="AlphaFoldDB" id="A0A7S7AWC2"/>
<protein>
    <submittedName>
        <fullName evidence="1">DUF5058 family protein</fullName>
    </submittedName>
</protein>
<sequence>MSDYLNIANSQMLWLSCMPLLAAVLFQAVIFGKKAKDSAEIVGLSNSEVKKAFRIGMTASIGPALGVFIVMLGLMSVIGAPLAWMRLSIIGAASTELAAAQMAAQAQGIDLSNPSYSLINFANATWVMALNGSAWLFMSGLFADKMDKLTNKISGGDSAKIAILMIGAMCGAFGFLFSNEITKALKVVEKKNYPAIAAAISAAVFMIAFEKLGNKFPKLKEYNLGIVMVLAMITAMIVKDFILK</sequence>
<evidence type="ECO:0000313" key="2">
    <source>
        <dbReference type="Proteomes" id="UP000593915"/>
    </source>
</evidence>
<dbReference type="Pfam" id="PF16481">
    <property type="entry name" value="DUF5058"/>
    <property type="match status" value="1"/>
</dbReference>
<dbReference type="EMBL" id="CP061839">
    <property type="protein sequence ID" value="QOW60742.1"/>
    <property type="molecule type" value="Genomic_DNA"/>
</dbReference>
<dbReference type="GeneID" id="301089353"/>
<name>A0A7S7AWC2_9SPIR</name>
<proteinExistence type="predicted"/>
<reference evidence="1 2" key="1">
    <citation type="submission" date="2020-09" db="EMBL/GenBank/DDBJ databases">
        <title>Characterization of Treponema spp. from bovine digital dermatitis in Korea.</title>
        <authorList>
            <person name="Espiritu H.M."/>
            <person name="Cho Y.I."/>
            <person name="Mamuad L."/>
        </authorList>
    </citation>
    <scope>NUCLEOTIDE SEQUENCE [LARGE SCALE GENOMIC DNA]</scope>
    <source>
        <strain evidence="1 2">KS1</strain>
    </source>
</reference>